<keyword evidence="2" id="KW-0812">Transmembrane</keyword>
<organism evidence="3 4">
    <name type="scientific">Candidatus Roizmanbacteria bacterium RIFOXYA1_FULL_41_12</name>
    <dbReference type="NCBI Taxonomy" id="1802082"/>
    <lineage>
        <taxon>Bacteria</taxon>
        <taxon>Candidatus Roizmaniibacteriota</taxon>
    </lineage>
</organism>
<comment type="caution">
    <text evidence="3">The sequence shown here is derived from an EMBL/GenBank/DDBJ whole genome shotgun (WGS) entry which is preliminary data.</text>
</comment>
<keyword evidence="2" id="KW-0472">Membrane</keyword>
<gene>
    <name evidence="3" type="ORF">A2209_04915</name>
</gene>
<feature type="region of interest" description="Disordered" evidence="1">
    <location>
        <begin position="1"/>
        <end position="43"/>
    </location>
</feature>
<sequence>MEVVPQKDYCPVEPTNKGEPAHEQAPVSPPSQPEAQAKIQTEPSAKPSTILIIIVMLLLTVSSGLGYLIFTGNTAILQSLLP</sequence>
<evidence type="ECO:0000256" key="1">
    <source>
        <dbReference type="SAM" id="MobiDB-lite"/>
    </source>
</evidence>
<accession>A0A1F7KAX7</accession>
<evidence type="ECO:0000313" key="4">
    <source>
        <dbReference type="Proteomes" id="UP000178450"/>
    </source>
</evidence>
<dbReference type="AlphaFoldDB" id="A0A1F7KAX7"/>
<reference evidence="3 4" key="1">
    <citation type="journal article" date="2016" name="Nat. Commun.">
        <title>Thousands of microbial genomes shed light on interconnected biogeochemical processes in an aquifer system.</title>
        <authorList>
            <person name="Anantharaman K."/>
            <person name="Brown C.T."/>
            <person name="Hug L.A."/>
            <person name="Sharon I."/>
            <person name="Castelle C.J."/>
            <person name="Probst A.J."/>
            <person name="Thomas B.C."/>
            <person name="Singh A."/>
            <person name="Wilkins M.J."/>
            <person name="Karaoz U."/>
            <person name="Brodie E.L."/>
            <person name="Williams K.H."/>
            <person name="Hubbard S.S."/>
            <person name="Banfield J.F."/>
        </authorList>
    </citation>
    <scope>NUCLEOTIDE SEQUENCE [LARGE SCALE GENOMIC DNA]</scope>
</reference>
<protein>
    <submittedName>
        <fullName evidence="3">Uncharacterized protein</fullName>
    </submittedName>
</protein>
<name>A0A1F7KAX7_9BACT</name>
<proteinExistence type="predicted"/>
<dbReference type="EMBL" id="MGBG01000013">
    <property type="protein sequence ID" value="OGK65000.1"/>
    <property type="molecule type" value="Genomic_DNA"/>
</dbReference>
<evidence type="ECO:0000313" key="3">
    <source>
        <dbReference type="EMBL" id="OGK65000.1"/>
    </source>
</evidence>
<dbReference type="Proteomes" id="UP000178450">
    <property type="component" value="Unassembled WGS sequence"/>
</dbReference>
<feature type="transmembrane region" description="Helical" evidence="2">
    <location>
        <begin position="50"/>
        <end position="70"/>
    </location>
</feature>
<keyword evidence="2" id="KW-1133">Transmembrane helix</keyword>
<evidence type="ECO:0000256" key="2">
    <source>
        <dbReference type="SAM" id="Phobius"/>
    </source>
</evidence>